<dbReference type="Pfam" id="PF17754">
    <property type="entry name" value="TetR_C_14"/>
    <property type="match status" value="1"/>
</dbReference>
<dbReference type="Gene3D" id="1.10.10.60">
    <property type="entry name" value="Homeodomain-like"/>
    <property type="match status" value="1"/>
</dbReference>
<protein>
    <submittedName>
        <fullName evidence="6">TetR family transcriptional regulator</fullName>
    </submittedName>
</protein>
<keyword evidence="7" id="KW-1185">Reference proteome</keyword>
<evidence type="ECO:0000259" key="5">
    <source>
        <dbReference type="PROSITE" id="PS50977"/>
    </source>
</evidence>
<comment type="caution">
    <text evidence="6">The sequence shown here is derived from an EMBL/GenBank/DDBJ whole genome shotgun (WGS) entry which is preliminary data.</text>
</comment>
<keyword evidence="3" id="KW-0804">Transcription</keyword>
<feature type="domain" description="HTH tetR-type" evidence="5">
    <location>
        <begin position="26"/>
        <end position="86"/>
    </location>
</feature>
<dbReference type="PROSITE" id="PS50977">
    <property type="entry name" value="HTH_TETR_2"/>
    <property type="match status" value="1"/>
</dbReference>
<dbReference type="PRINTS" id="PR00455">
    <property type="entry name" value="HTHTETR"/>
</dbReference>
<dbReference type="PANTHER" id="PTHR30055:SF234">
    <property type="entry name" value="HTH-TYPE TRANSCRIPTIONAL REGULATOR BETI"/>
    <property type="match status" value="1"/>
</dbReference>
<keyword evidence="2 4" id="KW-0238">DNA-binding</keyword>
<evidence type="ECO:0000256" key="4">
    <source>
        <dbReference type="PROSITE-ProRule" id="PRU00335"/>
    </source>
</evidence>
<dbReference type="Proteomes" id="UP001501035">
    <property type="component" value="Unassembled WGS sequence"/>
</dbReference>
<dbReference type="InterPro" id="IPR023772">
    <property type="entry name" value="DNA-bd_HTH_TetR-type_CS"/>
</dbReference>
<evidence type="ECO:0000256" key="2">
    <source>
        <dbReference type="ARBA" id="ARBA00023125"/>
    </source>
</evidence>
<gene>
    <name evidence="6" type="ORF">GCM10010528_01530</name>
</gene>
<organism evidence="6 7">
    <name type="scientific">Gordonia defluvii</name>
    <dbReference type="NCBI Taxonomy" id="283718"/>
    <lineage>
        <taxon>Bacteria</taxon>
        <taxon>Bacillati</taxon>
        <taxon>Actinomycetota</taxon>
        <taxon>Actinomycetes</taxon>
        <taxon>Mycobacteriales</taxon>
        <taxon>Gordoniaceae</taxon>
        <taxon>Gordonia</taxon>
    </lineage>
</organism>
<evidence type="ECO:0000313" key="6">
    <source>
        <dbReference type="EMBL" id="GAA3023191.1"/>
    </source>
</evidence>
<reference evidence="6 7" key="1">
    <citation type="journal article" date="2019" name="Int. J. Syst. Evol. Microbiol.">
        <title>The Global Catalogue of Microorganisms (GCM) 10K type strain sequencing project: providing services to taxonomists for standard genome sequencing and annotation.</title>
        <authorList>
            <consortium name="The Broad Institute Genomics Platform"/>
            <consortium name="The Broad Institute Genome Sequencing Center for Infectious Disease"/>
            <person name="Wu L."/>
            <person name="Ma J."/>
        </authorList>
    </citation>
    <scope>NUCLEOTIDE SEQUENCE [LARGE SCALE GENOMIC DNA]</scope>
    <source>
        <strain evidence="6 7">JCM 14234</strain>
    </source>
</reference>
<evidence type="ECO:0000256" key="1">
    <source>
        <dbReference type="ARBA" id="ARBA00023015"/>
    </source>
</evidence>
<dbReference type="InterPro" id="IPR041347">
    <property type="entry name" value="MftR_C"/>
</dbReference>
<dbReference type="PANTHER" id="PTHR30055">
    <property type="entry name" value="HTH-TYPE TRANSCRIPTIONAL REGULATOR RUTR"/>
    <property type="match status" value="1"/>
</dbReference>
<sequence length="209" mass="23023">MSTHTDGRGLGPNVTGTGGVRALKKARTRTAIRTAAMELFARQGYSSTTVEQIAQAAGVSHTTFFRYFQSKEQVIIGDDLQEQREASLRLIPPGLNHFDLVRHMIADLFAIGVADEWASNYDRMAVINGDPELRFAHQLETERVITEATQFIADYAGVPIDDLRLRVFVAAVSGVMFHIATSGERIETDDALPRLLAALDLLERGLPLN</sequence>
<evidence type="ECO:0000256" key="3">
    <source>
        <dbReference type="ARBA" id="ARBA00023163"/>
    </source>
</evidence>
<accession>A0ABN3Y931</accession>
<dbReference type="RefSeq" id="WP_290703553.1">
    <property type="nucleotide sequence ID" value="NZ_BAAAVS010000001.1"/>
</dbReference>
<dbReference type="InterPro" id="IPR050109">
    <property type="entry name" value="HTH-type_TetR-like_transc_reg"/>
</dbReference>
<dbReference type="Gene3D" id="1.10.357.10">
    <property type="entry name" value="Tetracycline Repressor, domain 2"/>
    <property type="match status" value="1"/>
</dbReference>
<dbReference type="EMBL" id="BAAAVS010000001">
    <property type="protein sequence ID" value="GAA3023191.1"/>
    <property type="molecule type" value="Genomic_DNA"/>
</dbReference>
<name>A0ABN3Y931_9ACTN</name>
<proteinExistence type="predicted"/>
<dbReference type="InterPro" id="IPR001647">
    <property type="entry name" value="HTH_TetR"/>
</dbReference>
<dbReference type="PROSITE" id="PS01081">
    <property type="entry name" value="HTH_TETR_1"/>
    <property type="match status" value="1"/>
</dbReference>
<feature type="DNA-binding region" description="H-T-H motif" evidence="4">
    <location>
        <begin position="49"/>
        <end position="68"/>
    </location>
</feature>
<dbReference type="SUPFAM" id="SSF46689">
    <property type="entry name" value="Homeodomain-like"/>
    <property type="match status" value="1"/>
</dbReference>
<keyword evidence="1" id="KW-0805">Transcription regulation</keyword>
<dbReference type="InterPro" id="IPR009057">
    <property type="entry name" value="Homeodomain-like_sf"/>
</dbReference>
<evidence type="ECO:0000313" key="7">
    <source>
        <dbReference type="Proteomes" id="UP001501035"/>
    </source>
</evidence>
<dbReference type="Pfam" id="PF00440">
    <property type="entry name" value="TetR_N"/>
    <property type="match status" value="1"/>
</dbReference>